<organism evidence="1 2">
    <name type="scientific">Vibrio alginolyticus</name>
    <dbReference type="NCBI Taxonomy" id="663"/>
    <lineage>
        <taxon>Bacteria</taxon>
        <taxon>Pseudomonadati</taxon>
        <taxon>Pseudomonadota</taxon>
        <taxon>Gammaproteobacteria</taxon>
        <taxon>Vibrionales</taxon>
        <taxon>Vibrionaceae</taxon>
        <taxon>Vibrio</taxon>
    </lineage>
</organism>
<reference evidence="1 2" key="1">
    <citation type="submission" date="2020-04" db="EMBL/GenBank/DDBJ databases">
        <title>Whole-genome sequencing of Vibrio spp. from China reveals different genetic environments of blaCTX-M-14 among diverse lineages.</title>
        <authorList>
            <person name="Zheng Z."/>
            <person name="Ye L."/>
            <person name="Chen S."/>
        </authorList>
    </citation>
    <scope>NUCLEOTIDE SEQUENCE [LARGE SCALE GENOMIC DNA]</scope>
    <source>
        <strain evidence="1 2">Vb1636</strain>
    </source>
</reference>
<dbReference type="AlphaFoldDB" id="A0A7Y0R1E7"/>
<comment type="caution">
    <text evidence="1">The sequence shown here is derived from an EMBL/GenBank/DDBJ whole genome shotgun (WGS) entry which is preliminary data.</text>
</comment>
<evidence type="ECO:0000313" key="1">
    <source>
        <dbReference type="EMBL" id="NMR76600.1"/>
    </source>
</evidence>
<name>A0A7Y0R1E7_VIBAL</name>
<dbReference type="RefSeq" id="WP_169629209.1">
    <property type="nucleotide sequence ID" value="NZ_JABCMA010000058.1"/>
</dbReference>
<gene>
    <name evidence="1" type="ORF">HKB35_23640</name>
</gene>
<protein>
    <submittedName>
        <fullName evidence="1">Uncharacterized protein</fullName>
    </submittedName>
</protein>
<dbReference type="Proteomes" id="UP000565155">
    <property type="component" value="Unassembled WGS sequence"/>
</dbReference>
<sequence length="71" mass="8285">MALCGIKKYDTLVDAHTIKLLENLTMEIGNEEVALQITILSFEKLWHQMEMHGEPENTFEWLQIEAKKIII</sequence>
<dbReference type="EMBL" id="JABCMA010000058">
    <property type="protein sequence ID" value="NMR76600.1"/>
    <property type="molecule type" value="Genomic_DNA"/>
</dbReference>
<proteinExistence type="predicted"/>
<accession>A0A7Y0R1E7</accession>
<evidence type="ECO:0000313" key="2">
    <source>
        <dbReference type="Proteomes" id="UP000565155"/>
    </source>
</evidence>